<reference evidence="3" key="3">
    <citation type="submission" date="2023-07" db="EMBL/GenBank/DDBJ databases">
        <title>An improved reference 1 genome and first organelle genomes of Quercus suber.</title>
        <authorList>
            <consortium name="Genosuber Consortium"/>
            <person name="Usie A."/>
            <person name="Serra O."/>
            <person name="Barros P."/>
        </authorList>
    </citation>
    <scope>NUCLEOTIDE SEQUENCE</scope>
    <source>
        <strain evidence="3">HL8</strain>
        <tissue evidence="3">Leaves</tissue>
    </source>
</reference>
<reference evidence="3" key="1">
    <citation type="submission" date="2017-12" db="EMBL/GenBank/DDBJ databases">
        <authorList>
            <person name="Barbosa P."/>
            <person name="Usie A."/>
            <person name="Ramos A.M."/>
        </authorList>
    </citation>
    <scope>NUCLEOTIDE SEQUENCE</scope>
    <source>
        <strain evidence="3">HL8</strain>
        <tissue evidence="3">Leaves</tissue>
    </source>
</reference>
<evidence type="ECO:0000256" key="1">
    <source>
        <dbReference type="ARBA" id="ARBA00006061"/>
    </source>
</evidence>
<dbReference type="SUPFAM" id="SSF54447">
    <property type="entry name" value="ssDNA-binding transcriptional regulator domain"/>
    <property type="match status" value="1"/>
</dbReference>
<reference evidence="3" key="2">
    <citation type="journal article" date="2018" name="Sci. Data">
        <title>The draft genome sequence of cork oak.</title>
        <authorList>
            <person name="Ramos A.M."/>
            <person name="Usie A."/>
            <person name="Barbosa P."/>
            <person name="Barros P.M."/>
            <person name="Capote T."/>
            <person name="Chaves I."/>
            <person name="Simoes F."/>
            <person name="Abreu I."/>
            <person name="Carrasquinho I."/>
            <person name="Faro C."/>
            <person name="Guimaraes J.B."/>
            <person name="Mendonca D."/>
            <person name="Nobrega F."/>
            <person name="Rodrigues L."/>
            <person name="Saibo N.J.M."/>
            <person name="Varela M.C."/>
            <person name="Egas C."/>
            <person name="Matos J."/>
            <person name="Miguel C.M."/>
            <person name="Oliveira M.M."/>
            <person name="Ricardo C.P."/>
            <person name="Goncalves S."/>
        </authorList>
    </citation>
    <scope>NUCLEOTIDE SEQUENCE [LARGE SCALE GENOMIC DNA]</scope>
    <source>
        <strain evidence="3">HL8</strain>
    </source>
</reference>
<dbReference type="Pfam" id="PF08536">
    <property type="entry name" value="Whirly"/>
    <property type="match status" value="1"/>
</dbReference>
<dbReference type="GO" id="GO:0003697">
    <property type="term" value="F:single-stranded DNA binding"/>
    <property type="evidence" value="ECO:0007669"/>
    <property type="project" value="InterPro"/>
</dbReference>
<proteinExistence type="inferred from homology"/>
<dbReference type="GO" id="GO:0006952">
    <property type="term" value="P:defense response"/>
    <property type="evidence" value="ECO:0007669"/>
    <property type="project" value="InterPro"/>
</dbReference>
<dbReference type="PANTHER" id="PTHR31745">
    <property type="entry name" value="SINGLE-STRANDED DNA-BINDING PROTEIN WHY2, MITOCHONDRIAL"/>
    <property type="match status" value="1"/>
</dbReference>
<comment type="caution">
    <text evidence="3">The sequence shown here is derived from an EMBL/GenBank/DDBJ whole genome shotgun (WGS) entry which is preliminary data.</text>
</comment>
<dbReference type="GO" id="GO:0006355">
    <property type="term" value="P:regulation of DNA-templated transcription"/>
    <property type="evidence" value="ECO:0007669"/>
    <property type="project" value="InterPro"/>
</dbReference>
<evidence type="ECO:0000313" key="3">
    <source>
        <dbReference type="EMBL" id="KAK7857166.1"/>
    </source>
</evidence>
<comment type="similarity">
    <text evidence="1">Belongs to the Whirly family.</text>
</comment>
<dbReference type="EMBL" id="PKMF04000029">
    <property type="protein sequence ID" value="KAK7857166.1"/>
    <property type="molecule type" value="Genomic_DNA"/>
</dbReference>
<name>A0AAW0M326_QUESU</name>
<keyword evidence="2" id="KW-0809">Transit peptide</keyword>
<accession>A0AAW0M326</accession>
<dbReference type="AlphaFoldDB" id="A0AAW0M326"/>
<evidence type="ECO:0000256" key="2">
    <source>
        <dbReference type="ARBA" id="ARBA00022946"/>
    </source>
</evidence>
<organism evidence="3">
    <name type="scientific">Quercus suber</name>
    <name type="common">Cork oak</name>
    <dbReference type="NCBI Taxonomy" id="58331"/>
    <lineage>
        <taxon>Eukaryota</taxon>
        <taxon>Viridiplantae</taxon>
        <taxon>Streptophyta</taxon>
        <taxon>Embryophyta</taxon>
        <taxon>Tracheophyta</taxon>
        <taxon>Spermatophyta</taxon>
        <taxon>Magnoliopsida</taxon>
        <taxon>eudicotyledons</taxon>
        <taxon>Gunneridae</taxon>
        <taxon>Pentapetalae</taxon>
        <taxon>rosids</taxon>
        <taxon>fabids</taxon>
        <taxon>Fagales</taxon>
        <taxon>Fagaceae</taxon>
        <taxon>Quercus</taxon>
    </lineage>
</organism>
<dbReference type="InterPro" id="IPR013742">
    <property type="entry name" value="Whirly"/>
</dbReference>
<sequence>MFALSPTEVGSMISLGPKDSCEFFHDPSMLSRIKEDIYCAMLDCIDAIFMLEEHLLFSHRPTKGIVNFVQYVVNNILKTKEFFTVPVTTAEFAVMKTACSFALPHILGWDRLTNHPSRDSRRTVGLPSKVDPQFLDSEWDK</sequence>
<dbReference type="InterPro" id="IPR009044">
    <property type="entry name" value="ssDNA-bd_transcriptional_reg"/>
</dbReference>
<dbReference type="Gene3D" id="2.30.31.10">
    <property type="entry name" value="Transcriptional Coactivator Pc4, Chain A"/>
    <property type="match status" value="1"/>
</dbReference>
<gene>
    <name evidence="3" type="primary">WHY2_1</name>
    <name evidence="3" type="ORF">CFP56_019210</name>
</gene>
<keyword evidence="3" id="KW-0238">DNA-binding</keyword>
<dbReference type="PANTHER" id="PTHR31745:SF1">
    <property type="entry name" value="SINGLE-STRANDED DNA-BINDING PROTEIN WHY2, MITOCHONDRIAL"/>
    <property type="match status" value="1"/>
</dbReference>
<protein>
    <submittedName>
        <fullName evidence="3">Single-stranded dna-binding protein why2</fullName>
    </submittedName>
</protein>